<name>X1PZD9_9ZZZZ</name>
<gene>
    <name evidence="1" type="ORF">S12H4_10185</name>
</gene>
<dbReference type="InterPro" id="IPR003749">
    <property type="entry name" value="ThiS/MoaD-like"/>
</dbReference>
<evidence type="ECO:0000313" key="1">
    <source>
        <dbReference type="EMBL" id="GAI61657.1"/>
    </source>
</evidence>
<feature type="non-terminal residue" evidence="1">
    <location>
        <position position="81"/>
    </location>
</feature>
<reference evidence="1" key="1">
    <citation type="journal article" date="2014" name="Front. Microbiol.">
        <title>High frequency of phylogenetically diverse reductive dehalogenase-homologous genes in deep subseafloor sedimentary metagenomes.</title>
        <authorList>
            <person name="Kawai M."/>
            <person name="Futagami T."/>
            <person name="Toyoda A."/>
            <person name="Takaki Y."/>
            <person name="Nishi S."/>
            <person name="Hori S."/>
            <person name="Arai W."/>
            <person name="Tsubouchi T."/>
            <person name="Morono Y."/>
            <person name="Uchiyama I."/>
            <person name="Ito T."/>
            <person name="Fujiyama A."/>
            <person name="Inagaki F."/>
            <person name="Takami H."/>
        </authorList>
    </citation>
    <scope>NUCLEOTIDE SEQUENCE</scope>
    <source>
        <strain evidence="1">Expedition CK06-06</strain>
    </source>
</reference>
<dbReference type="SUPFAM" id="SSF54285">
    <property type="entry name" value="MoaD/ThiS"/>
    <property type="match status" value="1"/>
</dbReference>
<protein>
    <submittedName>
        <fullName evidence="1">Uncharacterized protein</fullName>
    </submittedName>
</protein>
<dbReference type="CDD" id="cd17040">
    <property type="entry name" value="Ubl_MoaD_like"/>
    <property type="match status" value="1"/>
</dbReference>
<comment type="caution">
    <text evidence="1">The sequence shown here is derived from an EMBL/GenBank/DDBJ whole genome shotgun (WGS) entry which is preliminary data.</text>
</comment>
<accession>X1PZD9</accession>
<dbReference type="AlphaFoldDB" id="X1PZD9"/>
<sequence>MYGYLMTLMGGKQTVELKNNAQLGDLTTKLAASAGGSKKGHVGPYKVDSDLIVLINGRNVKTLKKPYSLTEGDVVTLIPPY</sequence>
<dbReference type="InterPro" id="IPR012675">
    <property type="entry name" value="Beta-grasp_dom_sf"/>
</dbReference>
<organism evidence="1">
    <name type="scientific">marine sediment metagenome</name>
    <dbReference type="NCBI Taxonomy" id="412755"/>
    <lineage>
        <taxon>unclassified sequences</taxon>
        <taxon>metagenomes</taxon>
        <taxon>ecological metagenomes</taxon>
    </lineage>
</organism>
<proteinExistence type="predicted"/>
<dbReference type="EMBL" id="BARW01004301">
    <property type="protein sequence ID" value="GAI61657.1"/>
    <property type="molecule type" value="Genomic_DNA"/>
</dbReference>
<dbReference type="InterPro" id="IPR016155">
    <property type="entry name" value="Mopterin_synth/thiamin_S_b"/>
</dbReference>
<dbReference type="Pfam" id="PF02597">
    <property type="entry name" value="ThiS"/>
    <property type="match status" value="1"/>
</dbReference>
<dbReference type="Gene3D" id="3.10.20.30">
    <property type="match status" value="1"/>
</dbReference>